<name>A0A0F8XA95_9ZZZZ</name>
<dbReference type="EMBL" id="LAZR01060406">
    <property type="protein sequence ID" value="KKK65738.1"/>
    <property type="molecule type" value="Genomic_DNA"/>
</dbReference>
<reference evidence="1" key="1">
    <citation type="journal article" date="2015" name="Nature">
        <title>Complex archaea that bridge the gap between prokaryotes and eukaryotes.</title>
        <authorList>
            <person name="Spang A."/>
            <person name="Saw J.H."/>
            <person name="Jorgensen S.L."/>
            <person name="Zaremba-Niedzwiedzka K."/>
            <person name="Martijn J."/>
            <person name="Lind A.E."/>
            <person name="van Eijk R."/>
            <person name="Schleper C."/>
            <person name="Guy L."/>
            <person name="Ettema T.J."/>
        </authorList>
    </citation>
    <scope>NUCLEOTIDE SEQUENCE</scope>
</reference>
<sequence>MMVLTRWMTPTEQNRYWMAIRELVNVIRKELRR</sequence>
<dbReference type="AlphaFoldDB" id="A0A0F8XA95"/>
<organism evidence="1">
    <name type="scientific">marine sediment metagenome</name>
    <dbReference type="NCBI Taxonomy" id="412755"/>
    <lineage>
        <taxon>unclassified sequences</taxon>
        <taxon>metagenomes</taxon>
        <taxon>ecological metagenomes</taxon>
    </lineage>
</organism>
<proteinExistence type="predicted"/>
<accession>A0A0F8XA95</accession>
<protein>
    <submittedName>
        <fullName evidence="1">Uncharacterized protein</fullName>
    </submittedName>
</protein>
<gene>
    <name evidence="1" type="ORF">LCGC14_2971130</name>
</gene>
<comment type="caution">
    <text evidence="1">The sequence shown here is derived from an EMBL/GenBank/DDBJ whole genome shotgun (WGS) entry which is preliminary data.</text>
</comment>
<evidence type="ECO:0000313" key="1">
    <source>
        <dbReference type="EMBL" id="KKK65738.1"/>
    </source>
</evidence>